<accession>A0A7W3QJR3</accession>
<evidence type="ECO:0000313" key="1">
    <source>
        <dbReference type="EMBL" id="MBA8949602.1"/>
    </source>
</evidence>
<comment type="caution">
    <text evidence="1">The sequence shown here is derived from an EMBL/GenBank/DDBJ whole genome shotgun (WGS) entry which is preliminary data.</text>
</comment>
<organism evidence="1 2">
    <name type="scientific">Actinomadura namibiensis</name>
    <dbReference type="NCBI Taxonomy" id="182080"/>
    <lineage>
        <taxon>Bacteria</taxon>
        <taxon>Bacillati</taxon>
        <taxon>Actinomycetota</taxon>
        <taxon>Actinomycetes</taxon>
        <taxon>Streptosporangiales</taxon>
        <taxon>Thermomonosporaceae</taxon>
        <taxon>Actinomadura</taxon>
    </lineage>
</organism>
<gene>
    <name evidence="1" type="ORF">HNR61_001200</name>
</gene>
<sequence length="284" mass="30185">MDDHAFARSMWTVVEPVHVVTYFSAECAAANKEVGLRGFWMGYFGSRGAPLGPVGPGVIEATFHGFHPAKVRRAVPDAWSFAAPEAILRARSAAAATALRRLHGDVEKVAEQVNPLLARIVADADATGRTLFAANRDLTPPDDPVEALWQHATSLREHRGDGHVAVLTAEGLGGAESNILAAAVRGTPAQWLKDSRGWSDEEWATAADGLVRRGLIDGNGEATDEGRALRGAIEDRTNALAAPAYRVVEKPAELFGALRPVARAVIDSGELPFPNPIGLPRLSG</sequence>
<proteinExistence type="predicted"/>
<protein>
    <recommendedName>
        <fullName evidence="3">SalK</fullName>
    </recommendedName>
</protein>
<dbReference type="RefSeq" id="WP_182842004.1">
    <property type="nucleotide sequence ID" value="NZ_BAAALP010000100.1"/>
</dbReference>
<reference evidence="1 2" key="1">
    <citation type="submission" date="2020-08" db="EMBL/GenBank/DDBJ databases">
        <title>Genomic Encyclopedia of Type Strains, Phase IV (KMG-IV): sequencing the most valuable type-strain genomes for metagenomic binning, comparative biology and taxonomic classification.</title>
        <authorList>
            <person name="Goeker M."/>
        </authorList>
    </citation>
    <scope>NUCLEOTIDE SEQUENCE [LARGE SCALE GENOMIC DNA]</scope>
    <source>
        <strain evidence="1 2">DSM 44197</strain>
    </source>
</reference>
<evidence type="ECO:0000313" key="2">
    <source>
        <dbReference type="Proteomes" id="UP000572680"/>
    </source>
</evidence>
<dbReference type="Proteomes" id="UP000572680">
    <property type="component" value="Unassembled WGS sequence"/>
</dbReference>
<dbReference type="NCBIfam" id="NF047719">
    <property type="entry name" value="SCO6745_fam_HTH"/>
    <property type="match status" value="1"/>
</dbReference>
<dbReference type="InterPro" id="IPR054058">
    <property type="entry name" value="HTH_67"/>
</dbReference>
<evidence type="ECO:0008006" key="3">
    <source>
        <dbReference type="Google" id="ProtNLM"/>
    </source>
</evidence>
<dbReference type="AlphaFoldDB" id="A0A7W3QJR3"/>
<keyword evidence="2" id="KW-1185">Reference proteome</keyword>
<dbReference type="Pfam" id="PF21863">
    <property type="entry name" value="HTH_67"/>
    <property type="match status" value="1"/>
</dbReference>
<name>A0A7W3QJR3_ACTNM</name>
<dbReference type="EMBL" id="JACJIA010000001">
    <property type="protein sequence ID" value="MBA8949602.1"/>
    <property type="molecule type" value="Genomic_DNA"/>
</dbReference>